<feature type="domain" description="AB hydrolase-1" evidence="3">
    <location>
        <begin position="55"/>
        <end position="294"/>
    </location>
</feature>
<dbReference type="InterPro" id="IPR000073">
    <property type="entry name" value="AB_hydrolase_1"/>
</dbReference>
<dbReference type="Proteomes" id="UP001165652">
    <property type="component" value="Unassembled WGS sequence"/>
</dbReference>
<feature type="chain" id="PRO_5045879564" evidence="2">
    <location>
        <begin position="21"/>
        <end position="338"/>
    </location>
</feature>
<evidence type="ECO:0000259" key="3">
    <source>
        <dbReference type="Pfam" id="PF00561"/>
    </source>
</evidence>
<dbReference type="PANTHER" id="PTHR46438:SF11">
    <property type="entry name" value="LIPASE-RELATED"/>
    <property type="match status" value="1"/>
</dbReference>
<protein>
    <submittedName>
        <fullName evidence="4">Alpha/beta hydrolase</fullName>
    </submittedName>
</protein>
<proteinExistence type="predicted"/>
<comment type="caution">
    <text evidence="4">The sequence shown here is derived from an EMBL/GenBank/DDBJ whole genome shotgun (WGS) entry which is preliminary data.</text>
</comment>
<dbReference type="InterPro" id="IPR029058">
    <property type="entry name" value="AB_hydrolase_fold"/>
</dbReference>
<sequence>MKKTLAVVAGLLAANAVAVAIATRRAERRNPPRGRFVRVMGLRLHVIEAGPADAPAVLLLHGNGAMAQDMVASGLIERLARTHRVICPDRPGFGWSERPRHPLPPEAQAELAADLLRLLGIDRAVVVGHSWGTLVALALALHAPELVTGLVLAAGYYVPTRRLDVWMVSGPAWPGVGLLMRHTLSPLIGAAIAWPFVRRLFAPRPVSPAFRAGFPVAMALRPEQLRATAEESVVMIPAARRLRRRYADIACPVTVLAAAGDRLVEELQAPRLVEALPNATLRIVPGVGHMMHYDPAVADRIAAAAAALAAPSPPFAAGPPLEPDADPEAQPVVGAASA</sequence>
<keyword evidence="5" id="KW-1185">Reference proteome</keyword>
<evidence type="ECO:0000256" key="1">
    <source>
        <dbReference type="SAM" id="MobiDB-lite"/>
    </source>
</evidence>
<dbReference type="PANTHER" id="PTHR46438">
    <property type="entry name" value="ALPHA/BETA-HYDROLASES SUPERFAMILY PROTEIN"/>
    <property type="match status" value="1"/>
</dbReference>
<dbReference type="PRINTS" id="PR00412">
    <property type="entry name" value="EPOXHYDRLASE"/>
</dbReference>
<organism evidence="4 5">
    <name type="scientific">Rhodoplanes tepidamans</name>
    <name type="common">Rhodoplanes cryptolactis</name>
    <dbReference type="NCBI Taxonomy" id="200616"/>
    <lineage>
        <taxon>Bacteria</taxon>
        <taxon>Pseudomonadati</taxon>
        <taxon>Pseudomonadota</taxon>
        <taxon>Alphaproteobacteria</taxon>
        <taxon>Hyphomicrobiales</taxon>
        <taxon>Nitrobacteraceae</taxon>
        <taxon>Rhodoplanes</taxon>
    </lineage>
</organism>
<dbReference type="Pfam" id="PF00561">
    <property type="entry name" value="Abhydrolase_1"/>
    <property type="match status" value="1"/>
</dbReference>
<reference evidence="4" key="1">
    <citation type="journal article" date="2023" name="Microbiol Resour">
        <title>Genome Sequences of Rhodoplanes serenus and Two Thermotolerant Strains, Rhodoplanes tepidamans and 'Rhodoplanes cryptolactis,' Further Refine the Genus.</title>
        <authorList>
            <person name="Rayyan A.A."/>
            <person name="Kyndt J.A."/>
        </authorList>
    </citation>
    <scope>NUCLEOTIDE SEQUENCE</scope>
    <source>
        <strain evidence="4">DSM 9987</strain>
    </source>
</reference>
<dbReference type="RefSeq" id="WP_272775116.1">
    <property type="nucleotide sequence ID" value="NZ_JAQQLI010000001.1"/>
</dbReference>
<reference evidence="4" key="2">
    <citation type="submission" date="2023-02" db="EMBL/GenBank/DDBJ databases">
        <authorList>
            <person name="Rayyan A."/>
            <person name="Meyer T."/>
            <person name="Kyndt J.A."/>
        </authorList>
    </citation>
    <scope>NUCLEOTIDE SEQUENCE</scope>
    <source>
        <strain evidence="4">DSM 9987</strain>
    </source>
</reference>
<keyword evidence="2" id="KW-0732">Signal</keyword>
<dbReference type="PRINTS" id="PR00111">
    <property type="entry name" value="ABHYDROLASE"/>
</dbReference>
<feature type="signal peptide" evidence="2">
    <location>
        <begin position="1"/>
        <end position="20"/>
    </location>
</feature>
<name>A0ABT5J3P1_RHOTP</name>
<dbReference type="Gene3D" id="3.40.50.1820">
    <property type="entry name" value="alpha/beta hydrolase"/>
    <property type="match status" value="1"/>
</dbReference>
<feature type="region of interest" description="Disordered" evidence="1">
    <location>
        <begin position="315"/>
        <end position="338"/>
    </location>
</feature>
<dbReference type="GO" id="GO:0016787">
    <property type="term" value="F:hydrolase activity"/>
    <property type="evidence" value="ECO:0007669"/>
    <property type="project" value="UniProtKB-KW"/>
</dbReference>
<evidence type="ECO:0000313" key="5">
    <source>
        <dbReference type="Proteomes" id="UP001165652"/>
    </source>
</evidence>
<evidence type="ECO:0000256" key="2">
    <source>
        <dbReference type="SAM" id="SignalP"/>
    </source>
</evidence>
<gene>
    <name evidence="4" type="ORF">PQJ73_01110</name>
</gene>
<evidence type="ECO:0000313" key="4">
    <source>
        <dbReference type="EMBL" id="MDC7784270.1"/>
    </source>
</evidence>
<accession>A0ABT5J3P1</accession>
<keyword evidence="4" id="KW-0378">Hydrolase</keyword>
<dbReference type="EMBL" id="JAQQLI010000001">
    <property type="protein sequence ID" value="MDC7784270.1"/>
    <property type="molecule type" value="Genomic_DNA"/>
</dbReference>
<dbReference type="SUPFAM" id="SSF53474">
    <property type="entry name" value="alpha/beta-Hydrolases"/>
    <property type="match status" value="1"/>
</dbReference>
<dbReference type="InterPro" id="IPR000639">
    <property type="entry name" value="Epox_hydrolase-like"/>
</dbReference>